<keyword evidence="2" id="KW-0282">Flagellum</keyword>
<name>A0ABT4LSV5_9PROT</name>
<accession>A0ABT4LSV5</accession>
<organism evidence="2 3">
    <name type="scientific">Henriciella marina</name>
    <dbReference type="NCBI Taxonomy" id="453851"/>
    <lineage>
        <taxon>Bacteria</taxon>
        <taxon>Pseudomonadati</taxon>
        <taxon>Pseudomonadota</taxon>
        <taxon>Alphaproteobacteria</taxon>
        <taxon>Hyphomonadales</taxon>
        <taxon>Hyphomonadaceae</taxon>
        <taxon>Henriciella</taxon>
    </lineage>
</organism>
<reference evidence="2" key="1">
    <citation type="submission" date="2022-12" db="EMBL/GenBank/DDBJ databases">
        <title>Bacterial isolates from different developmental stages of Nematostella vectensis.</title>
        <authorList>
            <person name="Fraune S."/>
        </authorList>
    </citation>
    <scope>NUCLEOTIDE SEQUENCE</scope>
    <source>
        <strain evidence="2">G21632-S1</strain>
    </source>
</reference>
<gene>
    <name evidence="2" type="ORF">O4G74_05170</name>
</gene>
<dbReference type="EMBL" id="JAPWGW010000001">
    <property type="protein sequence ID" value="MCZ4297444.1"/>
    <property type="molecule type" value="Genomic_DNA"/>
</dbReference>
<keyword evidence="2" id="KW-0966">Cell projection</keyword>
<proteinExistence type="predicted"/>
<dbReference type="Proteomes" id="UP001083770">
    <property type="component" value="Unassembled WGS sequence"/>
</dbReference>
<keyword evidence="3" id="KW-1185">Reference proteome</keyword>
<protein>
    <submittedName>
        <fullName evidence="2">Flagellar biosynthesis protein FlgB</fullName>
    </submittedName>
</protein>
<evidence type="ECO:0000313" key="3">
    <source>
        <dbReference type="Proteomes" id="UP001083770"/>
    </source>
</evidence>
<sequence>MFSNMDVLKMYSAMARHAAEAQTHASKNIAHADDPGYRATQLESFEDFLSRTALSSSQSPTFKVQDSGTPTSPNGNSVSVEHELYKSAEAMDQHQMALTVYTKSLDLLRAALGRR</sequence>
<keyword evidence="2" id="KW-0969">Cilium</keyword>
<comment type="caution">
    <text evidence="2">The sequence shown here is derived from an EMBL/GenBank/DDBJ whole genome shotgun (WGS) entry which is preliminary data.</text>
</comment>
<evidence type="ECO:0000256" key="1">
    <source>
        <dbReference type="SAM" id="MobiDB-lite"/>
    </source>
</evidence>
<feature type="region of interest" description="Disordered" evidence="1">
    <location>
        <begin position="54"/>
        <end position="81"/>
    </location>
</feature>
<evidence type="ECO:0000313" key="2">
    <source>
        <dbReference type="EMBL" id="MCZ4297444.1"/>
    </source>
</evidence>
<feature type="compositionally biased region" description="Polar residues" evidence="1">
    <location>
        <begin position="54"/>
        <end position="79"/>
    </location>
</feature>